<name>A0A9D1TGG3_9FIRM</name>
<reference evidence="2" key="1">
    <citation type="journal article" date="2021" name="PeerJ">
        <title>Extensive microbial diversity within the chicken gut microbiome revealed by metagenomics and culture.</title>
        <authorList>
            <person name="Gilroy R."/>
            <person name="Ravi A."/>
            <person name="Getino M."/>
            <person name="Pursley I."/>
            <person name="Horton D.L."/>
            <person name="Alikhan N.F."/>
            <person name="Baker D."/>
            <person name="Gharbi K."/>
            <person name="Hall N."/>
            <person name="Watson M."/>
            <person name="Adriaenssens E.M."/>
            <person name="Foster-Nyarko E."/>
            <person name="Jarju S."/>
            <person name="Secka A."/>
            <person name="Antonio M."/>
            <person name="Oren A."/>
            <person name="Chaudhuri R.R."/>
            <person name="La Ragione R."/>
            <person name="Hildebrand F."/>
            <person name="Pallen M.J."/>
        </authorList>
    </citation>
    <scope>NUCLEOTIDE SEQUENCE</scope>
    <source>
        <strain evidence="2">CHK195-9823</strain>
    </source>
</reference>
<dbReference type="InterPro" id="IPR000257">
    <property type="entry name" value="Uroporphyrinogen_deCOase"/>
</dbReference>
<dbReference type="AlphaFoldDB" id="A0A9D1TGG3"/>
<dbReference type="GO" id="GO:0006779">
    <property type="term" value="P:porphyrin-containing compound biosynthetic process"/>
    <property type="evidence" value="ECO:0007669"/>
    <property type="project" value="InterPro"/>
</dbReference>
<comment type="caution">
    <text evidence="2">The sequence shown here is derived from an EMBL/GenBank/DDBJ whole genome shotgun (WGS) entry which is preliminary data.</text>
</comment>
<gene>
    <name evidence="2" type="ORF">H9747_13670</name>
</gene>
<evidence type="ECO:0000259" key="1">
    <source>
        <dbReference type="Pfam" id="PF01208"/>
    </source>
</evidence>
<dbReference type="Proteomes" id="UP000886814">
    <property type="component" value="Unassembled WGS sequence"/>
</dbReference>
<feature type="domain" description="Uroporphyrinogen decarboxylase (URO-D)" evidence="1">
    <location>
        <begin position="126"/>
        <end position="372"/>
    </location>
</feature>
<dbReference type="EMBL" id="DXIQ01000094">
    <property type="protein sequence ID" value="HIV40020.1"/>
    <property type="molecule type" value="Genomic_DNA"/>
</dbReference>
<sequence length="380" mass="43883">MNSRERLLCVLEGGTPDMVPVSPFIQEEYLSYYFNKKNTDRLFDAVALRKELDFDLVTRQYVNEIPYFLQRSFTNWEVENKVEVVNGNYIRTIKVKTPVKELRQVEGAPYNEKILNGIHFSTMEYLIKDQDDFEVFKKYCPRREKRDVDHILESGKIAKKEIGDLGISCPWAMGGVYNLASTYINVQDMMVDALSEEDYYEDYMNFFADLVASDHEIFVDSQFDCVGMQGNIANGGMMGPDYFEEYVLPYERKAIDVLRQGKKPIIYHNCGKARVLYPAYKKLGITVWETISEAPQGDNVLAEAKEYFKDDLILFGNFDQVHFLKEATPEEVEKRAYDLMMTGKKGGHYIFACSDYLEIGTPLENVKALLRGARAASRYE</sequence>
<dbReference type="SUPFAM" id="SSF51726">
    <property type="entry name" value="UROD/MetE-like"/>
    <property type="match status" value="1"/>
</dbReference>
<dbReference type="InterPro" id="IPR038071">
    <property type="entry name" value="UROD/MetE-like_sf"/>
</dbReference>
<protein>
    <recommendedName>
        <fullName evidence="1">Uroporphyrinogen decarboxylase (URO-D) domain-containing protein</fullName>
    </recommendedName>
</protein>
<dbReference type="Gene3D" id="3.20.20.210">
    <property type="match status" value="1"/>
</dbReference>
<accession>A0A9D1TGG3</accession>
<evidence type="ECO:0000313" key="2">
    <source>
        <dbReference type="EMBL" id="HIV40020.1"/>
    </source>
</evidence>
<dbReference type="PANTHER" id="PTHR47099">
    <property type="entry name" value="METHYLCOBAMIDE:COM METHYLTRANSFERASE MTBA"/>
    <property type="match status" value="1"/>
</dbReference>
<organism evidence="2 3">
    <name type="scientific">Candidatus Blautia stercorigallinarum</name>
    <dbReference type="NCBI Taxonomy" id="2838501"/>
    <lineage>
        <taxon>Bacteria</taxon>
        <taxon>Bacillati</taxon>
        <taxon>Bacillota</taxon>
        <taxon>Clostridia</taxon>
        <taxon>Lachnospirales</taxon>
        <taxon>Lachnospiraceae</taxon>
        <taxon>Blautia</taxon>
    </lineage>
</organism>
<reference evidence="2" key="2">
    <citation type="submission" date="2021-04" db="EMBL/GenBank/DDBJ databases">
        <authorList>
            <person name="Gilroy R."/>
        </authorList>
    </citation>
    <scope>NUCLEOTIDE SEQUENCE</scope>
    <source>
        <strain evidence="2">CHK195-9823</strain>
    </source>
</reference>
<dbReference type="Pfam" id="PF01208">
    <property type="entry name" value="URO-D"/>
    <property type="match status" value="1"/>
</dbReference>
<evidence type="ECO:0000313" key="3">
    <source>
        <dbReference type="Proteomes" id="UP000886814"/>
    </source>
</evidence>
<dbReference type="InterPro" id="IPR052024">
    <property type="entry name" value="Methanogen_methyltrans"/>
</dbReference>
<proteinExistence type="predicted"/>
<dbReference type="PANTHER" id="PTHR47099:SF1">
    <property type="entry name" value="METHYLCOBAMIDE:COM METHYLTRANSFERASE MTBA"/>
    <property type="match status" value="1"/>
</dbReference>
<dbReference type="GO" id="GO:0004853">
    <property type="term" value="F:uroporphyrinogen decarboxylase activity"/>
    <property type="evidence" value="ECO:0007669"/>
    <property type="project" value="InterPro"/>
</dbReference>